<keyword evidence="3" id="KW-1185">Reference proteome</keyword>
<feature type="chain" id="PRO_5035469265" description="Secreted protein" evidence="1">
    <location>
        <begin position="20"/>
        <end position="83"/>
    </location>
</feature>
<keyword evidence="1" id="KW-0732">Signal</keyword>
<reference evidence="2" key="1">
    <citation type="submission" date="2020-03" db="EMBL/GenBank/DDBJ databases">
        <title>A high-quality chromosome-level genome assembly of a woody plant with both climbing and erect habits, Rhamnella rubrinervis.</title>
        <authorList>
            <person name="Lu Z."/>
            <person name="Yang Y."/>
            <person name="Zhu X."/>
            <person name="Sun Y."/>
        </authorList>
    </citation>
    <scope>NUCLEOTIDE SEQUENCE</scope>
    <source>
        <strain evidence="2">BYM</strain>
        <tissue evidence="2">Leaf</tissue>
    </source>
</reference>
<evidence type="ECO:0000313" key="3">
    <source>
        <dbReference type="Proteomes" id="UP000796880"/>
    </source>
</evidence>
<dbReference type="Proteomes" id="UP000796880">
    <property type="component" value="Unassembled WGS sequence"/>
</dbReference>
<dbReference type="AlphaFoldDB" id="A0A8K0H840"/>
<evidence type="ECO:0000256" key="1">
    <source>
        <dbReference type="SAM" id="SignalP"/>
    </source>
</evidence>
<protein>
    <recommendedName>
        <fullName evidence="4">Secreted protein</fullName>
    </recommendedName>
</protein>
<accession>A0A8K0H840</accession>
<feature type="signal peptide" evidence="1">
    <location>
        <begin position="1"/>
        <end position="19"/>
    </location>
</feature>
<evidence type="ECO:0000313" key="2">
    <source>
        <dbReference type="EMBL" id="KAF3447677.1"/>
    </source>
</evidence>
<gene>
    <name evidence="2" type="ORF">FNV43_RR08380</name>
</gene>
<sequence>MQQLVMIVLVGVALRIVFLNKVPCLGNFLGTSRNAVYGCAPLKLDCNKQCPLLKVIFSCNGHAPLEAKEAFGGKKNNDRCLYF</sequence>
<proteinExistence type="predicted"/>
<name>A0A8K0H840_9ROSA</name>
<dbReference type="EMBL" id="VOIH02000004">
    <property type="protein sequence ID" value="KAF3447677.1"/>
    <property type="molecule type" value="Genomic_DNA"/>
</dbReference>
<organism evidence="2 3">
    <name type="scientific">Rhamnella rubrinervis</name>
    <dbReference type="NCBI Taxonomy" id="2594499"/>
    <lineage>
        <taxon>Eukaryota</taxon>
        <taxon>Viridiplantae</taxon>
        <taxon>Streptophyta</taxon>
        <taxon>Embryophyta</taxon>
        <taxon>Tracheophyta</taxon>
        <taxon>Spermatophyta</taxon>
        <taxon>Magnoliopsida</taxon>
        <taxon>eudicotyledons</taxon>
        <taxon>Gunneridae</taxon>
        <taxon>Pentapetalae</taxon>
        <taxon>rosids</taxon>
        <taxon>fabids</taxon>
        <taxon>Rosales</taxon>
        <taxon>Rhamnaceae</taxon>
        <taxon>rhamnoid group</taxon>
        <taxon>Rhamneae</taxon>
        <taxon>Rhamnella</taxon>
    </lineage>
</organism>
<comment type="caution">
    <text evidence="2">The sequence shown here is derived from an EMBL/GenBank/DDBJ whole genome shotgun (WGS) entry which is preliminary data.</text>
</comment>
<evidence type="ECO:0008006" key="4">
    <source>
        <dbReference type="Google" id="ProtNLM"/>
    </source>
</evidence>